<dbReference type="Proteomes" id="UP000177080">
    <property type="component" value="Unassembled WGS sequence"/>
</dbReference>
<dbReference type="PANTHER" id="PTHR37953">
    <property type="entry name" value="UPF0127 PROTEIN MJ1496"/>
    <property type="match status" value="1"/>
</dbReference>
<evidence type="ECO:0000313" key="2">
    <source>
        <dbReference type="EMBL" id="OGD03904.1"/>
    </source>
</evidence>
<dbReference type="Gene3D" id="3.20.20.80">
    <property type="entry name" value="Glycosidases"/>
    <property type="match status" value="1"/>
</dbReference>
<reference evidence="2 3" key="1">
    <citation type="journal article" date="2016" name="Nat. Commun.">
        <title>Thousands of microbial genomes shed light on interconnected biogeochemical processes in an aquifer system.</title>
        <authorList>
            <person name="Anantharaman K."/>
            <person name="Brown C.T."/>
            <person name="Hug L.A."/>
            <person name="Sharon I."/>
            <person name="Castelle C.J."/>
            <person name="Probst A.J."/>
            <person name="Thomas B.C."/>
            <person name="Singh A."/>
            <person name="Wilkins M.J."/>
            <person name="Karaoz U."/>
            <person name="Brodie E.L."/>
            <person name="Williams K.H."/>
            <person name="Hubbard S.S."/>
            <person name="Banfield J.F."/>
        </authorList>
    </citation>
    <scope>NUCLEOTIDE SEQUENCE [LARGE SCALE GENOMIC DNA]</scope>
</reference>
<feature type="region of interest" description="Disordered" evidence="1">
    <location>
        <begin position="326"/>
        <end position="348"/>
    </location>
</feature>
<dbReference type="PANTHER" id="PTHR37953:SF1">
    <property type="entry name" value="UPF0127 PROTEIN MJ1496"/>
    <property type="match status" value="1"/>
</dbReference>
<dbReference type="STRING" id="1797259.A2989_04355"/>
<dbReference type="SUPFAM" id="SSF51445">
    <property type="entry name" value="(Trans)glycosidases"/>
    <property type="match status" value="1"/>
</dbReference>
<dbReference type="Pfam" id="PF02643">
    <property type="entry name" value="DUF192"/>
    <property type="match status" value="1"/>
</dbReference>
<dbReference type="InterPro" id="IPR017853">
    <property type="entry name" value="GH"/>
</dbReference>
<dbReference type="EMBL" id="MEXN01000004">
    <property type="protein sequence ID" value="OGD03904.1"/>
    <property type="molecule type" value="Genomic_DNA"/>
</dbReference>
<comment type="caution">
    <text evidence="2">The sequence shown here is derived from an EMBL/GenBank/DDBJ whole genome shotgun (WGS) entry which is preliminary data.</text>
</comment>
<evidence type="ECO:0008006" key="4">
    <source>
        <dbReference type="Google" id="ProtNLM"/>
    </source>
</evidence>
<dbReference type="InterPro" id="IPR003795">
    <property type="entry name" value="DUF192"/>
</dbReference>
<proteinExistence type="predicted"/>
<name>A0A1F4ZEN8_9BACT</name>
<gene>
    <name evidence="2" type="ORF">A2989_04355</name>
</gene>
<evidence type="ECO:0000313" key="3">
    <source>
        <dbReference type="Proteomes" id="UP000177080"/>
    </source>
</evidence>
<organism evidence="2 3">
    <name type="scientific">Candidatus Amesbacteria bacterium RIFCSPLOWO2_01_FULL_48_25</name>
    <dbReference type="NCBI Taxonomy" id="1797259"/>
    <lineage>
        <taxon>Bacteria</taxon>
        <taxon>Candidatus Amesiibacteriota</taxon>
    </lineage>
</organism>
<evidence type="ECO:0000256" key="1">
    <source>
        <dbReference type="SAM" id="MobiDB-lite"/>
    </source>
</evidence>
<accession>A0A1F4ZEN8</accession>
<dbReference type="AlphaFoldDB" id="A0A1F4ZEN8"/>
<dbReference type="InterPro" id="IPR038695">
    <property type="entry name" value="Saro_0823-like_sf"/>
</dbReference>
<protein>
    <recommendedName>
        <fullName evidence="4">DUF192 domain-containing protein</fullName>
    </recommendedName>
</protein>
<sequence>MRRFWNLVIGSWCLFGIWDFGFGISKVVAIYDPLSVPNNRIGVHILDPGEISQAAKLVNSTGGYWGYVTIPMRSNDRDREKWTDFFLQTKNLHLIPIIRLATYPDGGTWVRPTVYDLVDFANFLNDMPWPTQNRYVTFFNEPNHGSEWGGEVNPSQYATLLIDAKDIFKSRSADFFLLSAGLDMSAPTNHTSLDALEFYRRMTKSQPNWYKSIDGLSVHAYPNPGFSASVYSKDRYGITSYRYEQKYLKINLPLFITETGSLNSSENFYTTAFNQVWTEPNIVAITPFLLFATGQFQPFSLLDTSHQPTAHYAQIQHLPKIAGSPHLSTQTLKPSEPGLPSQPSKSTNSPDFVRRLLNLLSPASPQLTLGQTTISVEIADTPQTRAQGLSGRKALPENTGMLFMFPQVGLPTFWMKDMVFALDFIWINKGQIVQIHKNIPPPSDPTDPPQVITPDYASLWVLEVPAGFIDNHNISVGDTVVLN</sequence>
<dbReference type="Gene3D" id="2.60.120.1140">
    <property type="entry name" value="Protein of unknown function DUF192"/>
    <property type="match status" value="1"/>
</dbReference>